<feature type="region of interest" description="Disordered" evidence="1">
    <location>
        <begin position="37"/>
        <end position="60"/>
    </location>
</feature>
<proteinExistence type="predicted"/>
<dbReference type="Proteomes" id="UP001175226">
    <property type="component" value="Unassembled WGS sequence"/>
</dbReference>
<gene>
    <name evidence="2" type="ORF">EV421DRAFT_323534</name>
</gene>
<reference evidence="2" key="1">
    <citation type="submission" date="2023-06" db="EMBL/GenBank/DDBJ databases">
        <authorList>
            <consortium name="Lawrence Berkeley National Laboratory"/>
            <person name="Ahrendt S."/>
            <person name="Sahu N."/>
            <person name="Indic B."/>
            <person name="Wong-Bajracharya J."/>
            <person name="Merenyi Z."/>
            <person name="Ke H.-M."/>
            <person name="Monk M."/>
            <person name="Kocsube S."/>
            <person name="Drula E."/>
            <person name="Lipzen A."/>
            <person name="Balint B."/>
            <person name="Henrissat B."/>
            <person name="Andreopoulos B."/>
            <person name="Martin F.M."/>
            <person name="Harder C.B."/>
            <person name="Rigling D."/>
            <person name="Ford K.L."/>
            <person name="Foster G.D."/>
            <person name="Pangilinan J."/>
            <person name="Papanicolaou A."/>
            <person name="Barry K."/>
            <person name="LaButti K."/>
            <person name="Viragh M."/>
            <person name="Koriabine M."/>
            <person name="Yan M."/>
            <person name="Riley R."/>
            <person name="Champramary S."/>
            <person name="Plett K.L."/>
            <person name="Tsai I.J."/>
            <person name="Slot J."/>
            <person name="Sipos G."/>
            <person name="Plett J."/>
            <person name="Nagy L.G."/>
            <person name="Grigoriev I.V."/>
        </authorList>
    </citation>
    <scope>NUCLEOTIDE SEQUENCE</scope>
    <source>
        <strain evidence="2">FPL87.14</strain>
    </source>
</reference>
<name>A0AA39JMX0_9AGAR</name>
<dbReference type="AlphaFoldDB" id="A0AA39JMX0"/>
<dbReference type="EMBL" id="JAUEPT010000016">
    <property type="protein sequence ID" value="KAK0445484.1"/>
    <property type="molecule type" value="Genomic_DNA"/>
</dbReference>
<evidence type="ECO:0000313" key="2">
    <source>
        <dbReference type="EMBL" id="KAK0445484.1"/>
    </source>
</evidence>
<evidence type="ECO:0000313" key="3">
    <source>
        <dbReference type="Proteomes" id="UP001175226"/>
    </source>
</evidence>
<protein>
    <submittedName>
        <fullName evidence="2">Uncharacterized protein</fullName>
    </submittedName>
</protein>
<evidence type="ECO:0000256" key="1">
    <source>
        <dbReference type="SAM" id="MobiDB-lite"/>
    </source>
</evidence>
<accession>A0AA39JMX0</accession>
<comment type="caution">
    <text evidence="2">The sequence shown here is derived from an EMBL/GenBank/DDBJ whole genome shotgun (WGS) entry which is preliminary data.</text>
</comment>
<organism evidence="2 3">
    <name type="scientific">Armillaria borealis</name>
    <dbReference type="NCBI Taxonomy" id="47425"/>
    <lineage>
        <taxon>Eukaryota</taxon>
        <taxon>Fungi</taxon>
        <taxon>Dikarya</taxon>
        <taxon>Basidiomycota</taxon>
        <taxon>Agaricomycotina</taxon>
        <taxon>Agaricomycetes</taxon>
        <taxon>Agaricomycetidae</taxon>
        <taxon>Agaricales</taxon>
        <taxon>Marasmiineae</taxon>
        <taxon>Physalacriaceae</taxon>
        <taxon>Armillaria</taxon>
    </lineage>
</organism>
<keyword evidence="3" id="KW-1185">Reference proteome</keyword>
<sequence>MGLFSFFQGSSENAGKKIEEKDPLQTLKSFIGTSPASQYTFDSERDSPRSTICRPSDSTDGKECITIEMNSKKLFATMQVIFRLLLCAARRSYADIYGMYAATQIVISTRNLRTCVLRNGTTVEGLEENM</sequence>